<reference evidence="2 3" key="1">
    <citation type="journal article" date="2015" name="Genome Announc.">
        <title>Genome sequence and annotation of Trichoderma parareesei, the ancestor of the cellulase producer Trichoderma reesei.</title>
        <authorList>
            <person name="Yang D."/>
            <person name="Pomraning K."/>
            <person name="Kopchinskiy A."/>
            <person name="Karimi Aghcheh R."/>
            <person name="Atanasova L."/>
            <person name="Chenthamara K."/>
            <person name="Baker S.E."/>
            <person name="Zhang R."/>
            <person name="Shen Q."/>
            <person name="Freitag M."/>
            <person name="Kubicek C.P."/>
            <person name="Druzhinina I.S."/>
        </authorList>
    </citation>
    <scope>NUCLEOTIDE SEQUENCE [LARGE SCALE GENOMIC DNA]</scope>
    <source>
        <strain evidence="2 3">CBS 125925</strain>
    </source>
</reference>
<proteinExistence type="predicted"/>
<comment type="caution">
    <text evidence="2">The sequence shown here is derived from an EMBL/GenBank/DDBJ whole genome shotgun (WGS) entry which is preliminary data.</text>
</comment>
<accession>A0A2H2ZN60</accession>
<dbReference type="EMBL" id="LFMI01000143">
    <property type="protein sequence ID" value="OTA00764.1"/>
    <property type="molecule type" value="Genomic_DNA"/>
</dbReference>
<feature type="region of interest" description="Disordered" evidence="1">
    <location>
        <begin position="58"/>
        <end position="138"/>
    </location>
</feature>
<gene>
    <name evidence="2" type="ORF">A9Z42_0010280</name>
</gene>
<evidence type="ECO:0000313" key="2">
    <source>
        <dbReference type="EMBL" id="OTA00764.1"/>
    </source>
</evidence>
<name>A0A2H2ZN60_TRIPA</name>
<dbReference type="Proteomes" id="UP000219286">
    <property type="component" value="Unassembled WGS sequence"/>
</dbReference>
<keyword evidence="3" id="KW-1185">Reference proteome</keyword>
<dbReference type="AlphaFoldDB" id="A0A2H2ZN60"/>
<protein>
    <submittedName>
        <fullName evidence="2">Uncharacterized protein</fullName>
    </submittedName>
</protein>
<evidence type="ECO:0000256" key="1">
    <source>
        <dbReference type="SAM" id="MobiDB-lite"/>
    </source>
</evidence>
<feature type="compositionally biased region" description="Basic and acidic residues" evidence="1">
    <location>
        <begin position="124"/>
        <end position="138"/>
    </location>
</feature>
<feature type="compositionally biased region" description="Polar residues" evidence="1">
    <location>
        <begin position="84"/>
        <end position="101"/>
    </location>
</feature>
<evidence type="ECO:0000313" key="3">
    <source>
        <dbReference type="Proteomes" id="UP000219286"/>
    </source>
</evidence>
<sequence length="138" mass="15235">MELAVQAIRRVYWPTERDLMQRVEKDANAKEILKKYAADGAADLEAGHTRSQGIELEGLGLQNTQREEGATLLADHDGGAESSLGPSAQPVSEVLRSTSGDLGQRRSVRVSHDDYRPPRFTPPAEERENPLEAADTRR</sequence>
<organism evidence="2 3">
    <name type="scientific">Trichoderma parareesei</name>
    <name type="common">Filamentous fungus</name>
    <dbReference type="NCBI Taxonomy" id="858221"/>
    <lineage>
        <taxon>Eukaryota</taxon>
        <taxon>Fungi</taxon>
        <taxon>Dikarya</taxon>
        <taxon>Ascomycota</taxon>
        <taxon>Pezizomycotina</taxon>
        <taxon>Sordariomycetes</taxon>
        <taxon>Hypocreomycetidae</taxon>
        <taxon>Hypocreales</taxon>
        <taxon>Hypocreaceae</taxon>
        <taxon>Trichoderma</taxon>
    </lineage>
</organism>
<feature type="compositionally biased region" description="Basic and acidic residues" evidence="1">
    <location>
        <begin position="65"/>
        <end position="79"/>
    </location>
</feature>